<keyword evidence="3" id="KW-1185">Reference proteome</keyword>
<name>A0A9N9HGG0_9GLOM</name>
<organism evidence="2 3">
    <name type="scientific">Ambispora gerdemannii</name>
    <dbReference type="NCBI Taxonomy" id="144530"/>
    <lineage>
        <taxon>Eukaryota</taxon>
        <taxon>Fungi</taxon>
        <taxon>Fungi incertae sedis</taxon>
        <taxon>Mucoromycota</taxon>
        <taxon>Glomeromycotina</taxon>
        <taxon>Glomeromycetes</taxon>
        <taxon>Archaeosporales</taxon>
        <taxon>Ambisporaceae</taxon>
        <taxon>Ambispora</taxon>
    </lineage>
</organism>
<accession>A0A9N9HGG0</accession>
<gene>
    <name evidence="2" type="ORF">AGERDE_LOCUS12810</name>
</gene>
<evidence type="ECO:0000313" key="2">
    <source>
        <dbReference type="EMBL" id="CAG8684333.1"/>
    </source>
</evidence>
<feature type="region of interest" description="Disordered" evidence="1">
    <location>
        <begin position="21"/>
        <end position="40"/>
    </location>
</feature>
<reference evidence="2" key="1">
    <citation type="submission" date="2021-06" db="EMBL/GenBank/DDBJ databases">
        <authorList>
            <person name="Kallberg Y."/>
            <person name="Tangrot J."/>
            <person name="Rosling A."/>
        </authorList>
    </citation>
    <scope>NUCLEOTIDE SEQUENCE</scope>
    <source>
        <strain evidence="2">MT106</strain>
    </source>
</reference>
<sequence length="219" mass="24759">MSEINKQSIKEIEKIDTLSISSSSPISSTSVNNTSTSFSDSKSAIKMKEIEIFGNNNLAKNKRNQPTDYEENPQQLLTTEDDIMEEDKLEKVSRINDVAANDRMDRTSAPLSVSIQATDANLNINVNNPNLSVATYTDQVKSNSVITTINITENPILNQQEIDIEKLTEITMDDLLILFNNSFKYNEANLEKRFIYHLGINVDKDYNQALKYYQHAAVQ</sequence>
<feature type="non-terminal residue" evidence="2">
    <location>
        <position position="1"/>
    </location>
</feature>
<comment type="caution">
    <text evidence="2">The sequence shown here is derived from an EMBL/GenBank/DDBJ whole genome shotgun (WGS) entry which is preliminary data.</text>
</comment>
<protein>
    <submittedName>
        <fullName evidence="2">3539_t:CDS:1</fullName>
    </submittedName>
</protein>
<evidence type="ECO:0000313" key="3">
    <source>
        <dbReference type="Proteomes" id="UP000789831"/>
    </source>
</evidence>
<dbReference type="AlphaFoldDB" id="A0A9N9HGG0"/>
<dbReference type="EMBL" id="CAJVPL010011545">
    <property type="protein sequence ID" value="CAG8684333.1"/>
    <property type="molecule type" value="Genomic_DNA"/>
</dbReference>
<proteinExistence type="predicted"/>
<dbReference type="Proteomes" id="UP000789831">
    <property type="component" value="Unassembled WGS sequence"/>
</dbReference>
<evidence type="ECO:0000256" key="1">
    <source>
        <dbReference type="SAM" id="MobiDB-lite"/>
    </source>
</evidence>